<dbReference type="RefSeq" id="WP_284348803.1">
    <property type="nucleotide sequence ID" value="NZ_BRXS01000001.1"/>
</dbReference>
<dbReference type="GO" id="GO:0009435">
    <property type="term" value="P:NAD+ biosynthetic process"/>
    <property type="evidence" value="ECO:0007669"/>
    <property type="project" value="InterPro"/>
</dbReference>
<accession>A0AA37Q4A2</accession>
<keyword evidence="6" id="KW-1185">Reference proteome</keyword>
<dbReference type="EMBL" id="BRXS01000001">
    <property type="protein sequence ID" value="GLC24352.1"/>
    <property type="molecule type" value="Genomic_DNA"/>
</dbReference>
<sequence>MDSLLTFRSEFPILDRSTYLVSNSLGAMPRATADRLAEYAEVWATRGVRAWADAWWELPVRVGDVIAPLVGAAPNEIAMVANVSVAHAAVLSALDFSGGRDTVVMTALDFPSVRYAVEGMAARMGARVVVVPAAEDGLSVDEDALCAAIDDRTRLVAISHVLFRSAYVMDAARVVRHAHDAGALVMLDAYHSVGVLPVDVRALGCDFLAGGVLKWLCGGPGGCFLYAAPDVEARAGAPVRPALTGWQAHERPFAFEDAMSHAAGAWRWLSGTPSVPALYAALEGPRLVHAAGIAEVRAKSERQTARLIALADARGYPVHAPRDPARRGGTVAFDVPQGYEVAQELIARDIVIDYRPGAGIRVAPHFYTSDEELEAAVAAIDEILATGAWQRHAGRRAVVT</sequence>
<keyword evidence="2" id="KW-0378">Hydrolase</keyword>
<dbReference type="Gene3D" id="3.90.1150.10">
    <property type="entry name" value="Aspartate Aminotransferase, domain 1"/>
    <property type="match status" value="1"/>
</dbReference>
<dbReference type="InterPro" id="IPR010111">
    <property type="entry name" value="Kynureninase"/>
</dbReference>
<keyword evidence="3" id="KW-0663">Pyridoxal phosphate</keyword>
<evidence type="ECO:0000256" key="2">
    <source>
        <dbReference type="ARBA" id="ARBA00022801"/>
    </source>
</evidence>
<dbReference type="PANTHER" id="PTHR14084">
    <property type="entry name" value="KYNURENINASE"/>
    <property type="match status" value="1"/>
</dbReference>
<dbReference type="GO" id="GO:0043420">
    <property type="term" value="P:anthranilate metabolic process"/>
    <property type="evidence" value="ECO:0007669"/>
    <property type="project" value="TreeGrafter"/>
</dbReference>
<keyword evidence="1" id="KW-0662">Pyridine nucleotide biosynthesis</keyword>
<comment type="caution">
    <text evidence="5">The sequence shown here is derived from an EMBL/GenBank/DDBJ whole genome shotgun (WGS) entry which is preliminary data.</text>
</comment>
<dbReference type="SUPFAM" id="SSF53383">
    <property type="entry name" value="PLP-dependent transferases"/>
    <property type="match status" value="1"/>
</dbReference>
<gene>
    <name evidence="5" type="primary">kynU</name>
    <name evidence="5" type="ORF">rosag_08650</name>
</gene>
<protein>
    <submittedName>
        <fullName evidence="5">Kynureninase</fullName>
    </submittedName>
</protein>
<feature type="domain" description="Aminotransferase class V" evidence="4">
    <location>
        <begin position="19"/>
        <end position="351"/>
    </location>
</feature>
<dbReference type="InterPro" id="IPR015421">
    <property type="entry name" value="PyrdxlP-dep_Trfase_major"/>
</dbReference>
<dbReference type="GO" id="GO:0005737">
    <property type="term" value="C:cytoplasm"/>
    <property type="evidence" value="ECO:0007669"/>
    <property type="project" value="InterPro"/>
</dbReference>
<evidence type="ECO:0000259" key="4">
    <source>
        <dbReference type="Pfam" id="PF00266"/>
    </source>
</evidence>
<dbReference type="Proteomes" id="UP001161325">
    <property type="component" value="Unassembled WGS sequence"/>
</dbReference>
<dbReference type="InterPro" id="IPR015422">
    <property type="entry name" value="PyrdxlP-dep_Trfase_small"/>
</dbReference>
<dbReference type="GO" id="GO:0030170">
    <property type="term" value="F:pyridoxal phosphate binding"/>
    <property type="evidence" value="ECO:0007669"/>
    <property type="project" value="InterPro"/>
</dbReference>
<dbReference type="GO" id="GO:0030429">
    <property type="term" value="F:kynureninase activity"/>
    <property type="evidence" value="ECO:0007669"/>
    <property type="project" value="InterPro"/>
</dbReference>
<dbReference type="PANTHER" id="PTHR14084:SF0">
    <property type="entry name" value="KYNURENINASE"/>
    <property type="match status" value="1"/>
</dbReference>
<evidence type="ECO:0000313" key="6">
    <source>
        <dbReference type="Proteomes" id="UP001161325"/>
    </source>
</evidence>
<evidence type="ECO:0000313" key="5">
    <source>
        <dbReference type="EMBL" id="GLC24352.1"/>
    </source>
</evidence>
<dbReference type="InterPro" id="IPR015424">
    <property type="entry name" value="PyrdxlP-dep_Trfase"/>
</dbReference>
<dbReference type="InterPro" id="IPR000192">
    <property type="entry name" value="Aminotrans_V_dom"/>
</dbReference>
<dbReference type="GO" id="GO:0019441">
    <property type="term" value="P:L-tryptophan catabolic process to kynurenine"/>
    <property type="evidence" value="ECO:0007669"/>
    <property type="project" value="TreeGrafter"/>
</dbReference>
<evidence type="ECO:0000256" key="1">
    <source>
        <dbReference type="ARBA" id="ARBA00022642"/>
    </source>
</evidence>
<proteinExistence type="predicted"/>
<name>A0AA37Q4A2_9BACT</name>
<dbReference type="Pfam" id="PF00266">
    <property type="entry name" value="Aminotran_5"/>
    <property type="match status" value="1"/>
</dbReference>
<reference evidence="5" key="1">
    <citation type="submission" date="2022-08" db="EMBL/GenBank/DDBJ databases">
        <title>Draft genome sequencing of Roseisolibacter agri AW1220.</title>
        <authorList>
            <person name="Tobiishi Y."/>
            <person name="Tonouchi A."/>
        </authorList>
    </citation>
    <scope>NUCLEOTIDE SEQUENCE</scope>
    <source>
        <strain evidence="5">AW1220</strain>
    </source>
</reference>
<evidence type="ECO:0000256" key="3">
    <source>
        <dbReference type="ARBA" id="ARBA00022898"/>
    </source>
</evidence>
<dbReference type="AlphaFoldDB" id="A0AA37Q4A2"/>
<organism evidence="5 6">
    <name type="scientific">Roseisolibacter agri</name>
    <dbReference type="NCBI Taxonomy" id="2014610"/>
    <lineage>
        <taxon>Bacteria</taxon>
        <taxon>Pseudomonadati</taxon>
        <taxon>Gemmatimonadota</taxon>
        <taxon>Gemmatimonadia</taxon>
        <taxon>Gemmatimonadales</taxon>
        <taxon>Gemmatimonadaceae</taxon>
        <taxon>Roseisolibacter</taxon>
    </lineage>
</organism>
<dbReference type="Gene3D" id="3.40.640.10">
    <property type="entry name" value="Type I PLP-dependent aspartate aminotransferase-like (Major domain)"/>
    <property type="match status" value="1"/>
</dbReference>